<evidence type="ECO:0000313" key="1">
    <source>
        <dbReference type="EMBL" id="PKR90743.1"/>
    </source>
</evidence>
<name>A0A1I4QDN1_9HYPH</name>
<comment type="caution">
    <text evidence="1">The sequence shown here is derived from an EMBL/GenBank/DDBJ whole genome shotgun (WGS) entry which is preliminary data.</text>
</comment>
<gene>
    <name evidence="1" type="ORF">CXZ10_05125</name>
</gene>
<dbReference type="AlphaFoldDB" id="A0A1I4QDN1"/>
<sequence>MLDRTADKAIVADTEEFAALARLIIYARQTSKTLNAEFTSYCLDLALAAVIDEMEKAGLDTSIMAPNAEAVIGELH</sequence>
<dbReference type="EMBL" id="PJNW01000002">
    <property type="protein sequence ID" value="PKR90743.1"/>
    <property type="molecule type" value="Genomic_DNA"/>
</dbReference>
<proteinExistence type="predicted"/>
<dbReference type="Proteomes" id="UP000233491">
    <property type="component" value="Unassembled WGS sequence"/>
</dbReference>
<accession>A0A1I4QDN1</accession>
<organism evidence="1 2">
    <name type="scientific">Pleomorphomonas diazotrophica</name>
    <dbReference type="NCBI Taxonomy" id="1166257"/>
    <lineage>
        <taxon>Bacteria</taxon>
        <taxon>Pseudomonadati</taxon>
        <taxon>Pseudomonadota</taxon>
        <taxon>Alphaproteobacteria</taxon>
        <taxon>Hyphomicrobiales</taxon>
        <taxon>Pleomorphomonadaceae</taxon>
        <taxon>Pleomorphomonas</taxon>
    </lineage>
</organism>
<protein>
    <submittedName>
        <fullName evidence="1">Uncharacterized protein</fullName>
    </submittedName>
</protein>
<dbReference type="RefSeq" id="WP_101288006.1">
    <property type="nucleotide sequence ID" value="NZ_FOUQ01000001.1"/>
</dbReference>
<evidence type="ECO:0000313" key="2">
    <source>
        <dbReference type="Proteomes" id="UP000233491"/>
    </source>
</evidence>
<dbReference type="OrthoDB" id="8449680at2"/>
<reference evidence="1 2" key="1">
    <citation type="submission" date="2017-12" db="EMBL/GenBank/DDBJ databases">
        <title>Anaerobic carbon monoxide metabolism by Pleomorphomonas carboxyditropha sp. nov., a new mesophilic hydrogenogenic carboxidotroph.</title>
        <authorList>
            <person name="Esquivel-Elizondo S."/>
            <person name="Krajmalnik-Brown R."/>
        </authorList>
    </citation>
    <scope>NUCLEOTIDE SEQUENCE [LARGE SCALE GENOMIC DNA]</scope>
    <source>
        <strain evidence="1 2">R5-392</strain>
    </source>
</reference>
<keyword evidence="2" id="KW-1185">Reference proteome</keyword>